<keyword evidence="5" id="KW-1003">Cell membrane</keyword>
<dbReference type="InterPro" id="IPR010096">
    <property type="entry name" value="NADH-Q_OxRdtase_suN/2"/>
</dbReference>
<dbReference type="EC" id="7.1.1.-" evidence="5"/>
<evidence type="ECO:0000313" key="9">
    <source>
        <dbReference type="Proteomes" id="UP000265962"/>
    </source>
</evidence>
<organism evidence="8 9">
    <name type="scientific">Propionibacterium ruminifibrarum</name>
    <dbReference type="NCBI Taxonomy" id="1962131"/>
    <lineage>
        <taxon>Bacteria</taxon>
        <taxon>Bacillati</taxon>
        <taxon>Actinomycetota</taxon>
        <taxon>Actinomycetes</taxon>
        <taxon>Propionibacteriales</taxon>
        <taxon>Propionibacteriaceae</taxon>
        <taxon>Propionibacterium</taxon>
    </lineage>
</organism>
<dbReference type="GO" id="GO:0012505">
    <property type="term" value="C:endomembrane system"/>
    <property type="evidence" value="ECO:0007669"/>
    <property type="project" value="UniProtKB-SubCell"/>
</dbReference>
<evidence type="ECO:0000256" key="5">
    <source>
        <dbReference type="HAMAP-Rule" id="MF_00445"/>
    </source>
</evidence>
<feature type="transmembrane region" description="Helical" evidence="5">
    <location>
        <begin position="133"/>
        <end position="150"/>
    </location>
</feature>
<evidence type="ECO:0000256" key="3">
    <source>
        <dbReference type="ARBA" id="ARBA00022989"/>
    </source>
</evidence>
<dbReference type="NCBIfam" id="NF004441">
    <property type="entry name" value="PRK05777.1-4"/>
    <property type="match status" value="1"/>
</dbReference>
<dbReference type="InterPro" id="IPR001750">
    <property type="entry name" value="ND/Mrp_TM"/>
</dbReference>
<dbReference type="GO" id="GO:0008137">
    <property type="term" value="F:NADH dehydrogenase (ubiquinone) activity"/>
    <property type="evidence" value="ECO:0007669"/>
    <property type="project" value="InterPro"/>
</dbReference>
<evidence type="ECO:0000256" key="1">
    <source>
        <dbReference type="ARBA" id="ARBA00004127"/>
    </source>
</evidence>
<dbReference type="GO" id="GO:0005886">
    <property type="term" value="C:plasma membrane"/>
    <property type="evidence" value="ECO:0007669"/>
    <property type="project" value="UniProtKB-SubCell"/>
</dbReference>
<keyword evidence="5" id="KW-0813">Transport</keyword>
<proteinExistence type="inferred from homology"/>
<feature type="transmembrane region" description="Helical" evidence="5">
    <location>
        <begin position="6"/>
        <end position="31"/>
    </location>
</feature>
<reference evidence="9" key="1">
    <citation type="submission" date="2018-02" db="EMBL/GenBank/DDBJ databases">
        <authorList>
            <person name="Hornung B."/>
        </authorList>
    </citation>
    <scope>NUCLEOTIDE SEQUENCE [LARGE SCALE GENOMIC DNA]</scope>
</reference>
<dbReference type="EMBL" id="OMOH01000006">
    <property type="protein sequence ID" value="SPF68811.1"/>
    <property type="molecule type" value="Genomic_DNA"/>
</dbReference>
<keyword evidence="9" id="KW-1185">Reference proteome</keyword>
<feature type="transmembrane region" description="Helical" evidence="5">
    <location>
        <begin position="156"/>
        <end position="174"/>
    </location>
</feature>
<dbReference type="PANTHER" id="PTHR22773">
    <property type="entry name" value="NADH DEHYDROGENASE"/>
    <property type="match status" value="1"/>
</dbReference>
<feature type="transmembrane region" description="Helical" evidence="5">
    <location>
        <begin position="404"/>
        <end position="428"/>
    </location>
</feature>
<feature type="transmembrane region" description="Helical" evidence="5">
    <location>
        <begin position="79"/>
        <end position="96"/>
    </location>
</feature>
<comment type="catalytic activity">
    <reaction evidence="5">
        <text>a quinone + NADH + 5 H(+)(in) = a quinol + NAD(+) + 4 H(+)(out)</text>
        <dbReference type="Rhea" id="RHEA:57888"/>
        <dbReference type="ChEBI" id="CHEBI:15378"/>
        <dbReference type="ChEBI" id="CHEBI:24646"/>
        <dbReference type="ChEBI" id="CHEBI:57540"/>
        <dbReference type="ChEBI" id="CHEBI:57945"/>
        <dbReference type="ChEBI" id="CHEBI:132124"/>
    </reaction>
</comment>
<keyword evidence="8" id="KW-0830">Ubiquinone</keyword>
<dbReference type="RefSeq" id="WP_119715952.1">
    <property type="nucleotide sequence ID" value="NZ_OMOH01000006.1"/>
</dbReference>
<keyword evidence="3 5" id="KW-1133">Transmembrane helix</keyword>
<keyword evidence="8" id="KW-0560">Oxidoreductase</keyword>
<keyword evidence="2 5" id="KW-0812">Transmembrane</keyword>
<feature type="domain" description="NADH:quinone oxidoreductase/Mrp antiporter transmembrane" evidence="7">
    <location>
        <begin position="150"/>
        <end position="454"/>
    </location>
</feature>
<dbReference type="AlphaFoldDB" id="A0A375I1W3"/>
<dbReference type="GO" id="GO:0050136">
    <property type="term" value="F:NADH dehydrogenase (quinone) (non-electrogenic) activity"/>
    <property type="evidence" value="ECO:0007669"/>
    <property type="project" value="UniProtKB-UniRule"/>
</dbReference>
<dbReference type="GO" id="GO:0048038">
    <property type="term" value="F:quinone binding"/>
    <property type="evidence" value="ECO:0007669"/>
    <property type="project" value="UniProtKB-KW"/>
</dbReference>
<gene>
    <name evidence="5" type="primary">nuoN</name>
    <name evidence="8" type="ORF">PROPJV5_1790</name>
</gene>
<dbReference type="NCBIfam" id="TIGR01770">
    <property type="entry name" value="NDH_I_N"/>
    <property type="match status" value="1"/>
</dbReference>
<feature type="transmembrane region" description="Helical" evidence="5">
    <location>
        <begin position="267"/>
        <end position="288"/>
    </location>
</feature>
<comment type="function">
    <text evidence="5">NDH-1 shuttles electrons from NADH, via FMN and iron-sulfur (Fe-S) centers, to quinones in the respiratory chain. The immediate electron acceptor for the enzyme in this species is believed to be a menaquinone. Couples the redox reaction to proton translocation (for every two electrons transferred, four hydrogen ions are translocated across the cytoplasmic membrane), and thus conserves the redox energy in a proton gradient.</text>
</comment>
<keyword evidence="5" id="KW-0520">NAD</keyword>
<feature type="transmembrane region" description="Helical" evidence="5">
    <location>
        <begin position="43"/>
        <end position="67"/>
    </location>
</feature>
<feature type="transmembrane region" description="Helical" evidence="5">
    <location>
        <begin position="440"/>
        <end position="462"/>
    </location>
</feature>
<comment type="subcellular location">
    <subcellularLocation>
        <location evidence="5">Cell membrane</location>
        <topology evidence="5">Multi-pass membrane protein</topology>
    </subcellularLocation>
    <subcellularLocation>
        <location evidence="1">Endomembrane system</location>
        <topology evidence="1">Multi-pass membrane protein</topology>
    </subcellularLocation>
    <subcellularLocation>
        <location evidence="6">Membrane</location>
        <topology evidence="6">Multi-pass membrane protein</topology>
    </subcellularLocation>
</comment>
<dbReference type="Pfam" id="PF00361">
    <property type="entry name" value="Proton_antipo_M"/>
    <property type="match status" value="1"/>
</dbReference>
<evidence type="ECO:0000256" key="6">
    <source>
        <dbReference type="RuleBase" id="RU000320"/>
    </source>
</evidence>
<name>A0A375I1W3_9ACTN</name>
<accession>A0A375I1W3</accession>
<keyword evidence="4 5" id="KW-0472">Membrane</keyword>
<protein>
    <recommendedName>
        <fullName evidence="5">NADH-quinone oxidoreductase subunit N</fullName>
        <ecNumber evidence="5">7.1.1.-</ecNumber>
    </recommendedName>
    <alternativeName>
        <fullName evidence="5">NADH dehydrogenase I subunit N</fullName>
    </alternativeName>
    <alternativeName>
        <fullName evidence="5">NDH-1 subunit N</fullName>
    </alternativeName>
</protein>
<comment type="subunit">
    <text evidence="5">NDH-1 is composed of 14 different subunits. Subunits NuoA, H, J, K, L, M, N constitute the membrane sector of the complex.</text>
</comment>
<keyword evidence="5" id="KW-1278">Translocase</keyword>
<evidence type="ECO:0000256" key="2">
    <source>
        <dbReference type="ARBA" id="ARBA00022692"/>
    </source>
</evidence>
<keyword evidence="5" id="KW-0874">Quinone</keyword>
<comment type="similarity">
    <text evidence="5">Belongs to the complex I subunit 2 family.</text>
</comment>
<sequence length="517" mass="53927">MTSPTIEYGLIAPLLVLLGGAVCAVLVEALVPRTRRFGVQFGLAVIAQLIALTLVCAGWSVTPGVAVMGGLSIDGPTRIVWSLLLVFGLGATLLYGERRVSGGTSAFAAQAHTVPGSRAEHEAIAARQENTEVFVLLELSLFGMLVFPAANDLLTMFVALEILSLPLYVMCSLARRRRLLSQEAALKYFLLGAMSSALFLFGAALLYGFSGSFQFADIDAGITLGIESQTLLMAGLALTSIGVLFKIGAVPFHSWVPDVYTGAPTPVTAFMAVCTKLAAFGGLLRLLFVALGGARWDWQLVLAVIAVLTMVFGAVVGLAQNDVKRLLAYSSIAHAGFILVAVVGAMAGDALGEGLTGSVSGVMFYLAGYGLATMGAFAVLTMVRRSGGEATGFDAWAGLGRREPVLGAIMTLFLLSMAGIPLTGGFVGKLVAFVAGWQGGYAWLVVVAIVMSLVTAGFYFRLVKIMYFDEPDASVDVVKAGTPTWVVIIVGAVGTLVLGLAPGSVLDLFTSAAGFLR</sequence>
<feature type="transmembrane region" description="Helical" evidence="5">
    <location>
        <begin position="483"/>
        <end position="501"/>
    </location>
</feature>
<feature type="transmembrane region" description="Helical" evidence="5">
    <location>
        <begin position="362"/>
        <end position="383"/>
    </location>
</feature>
<dbReference type="HAMAP" id="MF_00445">
    <property type="entry name" value="NDH1_NuoN_1"/>
    <property type="match status" value="1"/>
</dbReference>
<evidence type="ECO:0000259" key="7">
    <source>
        <dbReference type="Pfam" id="PF00361"/>
    </source>
</evidence>
<feature type="transmembrane region" description="Helical" evidence="5">
    <location>
        <begin position="300"/>
        <end position="319"/>
    </location>
</feature>
<dbReference type="GO" id="GO:0042773">
    <property type="term" value="P:ATP synthesis coupled electron transport"/>
    <property type="evidence" value="ECO:0007669"/>
    <property type="project" value="InterPro"/>
</dbReference>
<feature type="transmembrane region" description="Helical" evidence="5">
    <location>
        <begin position="230"/>
        <end position="255"/>
    </location>
</feature>
<feature type="transmembrane region" description="Helical" evidence="5">
    <location>
        <begin position="186"/>
        <end position="210"/>
    </location>
</feature>
<feature type="transmembrane region" description="Helical" evidence="5">
    <location>
        <begin position="326"/>
        <end position="347"/>
    </location>
</feature>
<evidence type="ECO:0000313" key="8">
    <source>
        <dbReference type="EMBL" id="SPF68811.1"/>
    </source>
</evidence>
<dbReference type="OrthoDB" id="9811718at2"/>
<dbReference type="Proteomes" id="UP000265962">
    <property type="component" value="Unassembled WGS sequence"/>
</dbReference>
<evidence type="ECO:0000256" key="4">
    <source>
        <dbReference type="ARBA" id="ARBA00023136"/>
    </source>
</evidence>